<dbReference type="OrthoDB" id="7301318at2"/>
<organism evidence="4 5">
    <name type="scientific">Sulfitobacter sabulilitoris</name>
    <dbReference type="NCBI Taxonomy" id="2562655"/>
    <lineage>
        <taxon>Bacteria</taxon>
        <taxon>Pseudomonadati</taxon>
        <taxon>Pseudomonadota</taxon>
        <taxon>Alphaproteobacteria</taxon>
        <taxon>Rhodobacterales</taxon>
        <taxon>Roseobacteraceae</taxon>
        <taxon>Sulfitobacter</taxon>
    </lineage>
</organism>
<dbReference type="Proteomes" id="UP000309550">
    <property type="component" value="Unassembled WGS sequence"/>
</dbReference>
<evidence type="ECO:0000313" key="5">
    <source>
        <dbReference type="Proteomes" id="UP000309550"/>
    </source>
</evidence>
<sequence>MTVTAPQLFEVCDRTWPAARVWQQGPWTLRDGQGGGKRVSAATATGPVEEDDIAAAEDAMRAMGRDPLFMIRDGDAGLDAWLEGRGYQLIDPVVMMSIDVARLTDIPIPRVTAFCIWEPLAIMDEIWAAGGIGPARRQVMERAALKTGILTRWNEKPGGVGFAAIHDGVCMVHAVEVLPHQRQQGVGAWIMRAAAHWAKDHGAHSLSVLCTRSNDGANRLYAGLGFGAVGHYHYRQLSR</sequence>
<dbReference type="CDD" id="cd04301">
    <property type="entry name" value="NAT_SF"/>
    <property type="match status" value="1"/>
</dbReference>
<keyword evidence="2" id="KW-0012">Acyltransferase</keyword>
<dbReference type="GO" id="GO:0016747">
    <property type="term" value="F:acyltransferase activity, transferring groups other than amino-acyl groups"/>
    <property type="evidence" value="ECO:0007669"/>
    <property type="project" value="InterPro"/>
</dbReference>
<name>A0A5S3PHI1_9RHOB</name>
<dbReference type="PANTHER" id="PTHR43877:SF1">
    <property type="entry name" value="ACETYLTRANSFERASE"/>
    <property type="match status" value="1"/>
</dbReference>
<dbReference type="PANTHER" id="PTHR43877">
    <property type="entry name" value="AMINOALKYLPHOSPHONATE N-ACETYLTRANSFERASE-RELATED-RELATED"/>
    <property type="match status" value="1"/>
</dbReference>
<gene>
    <name evidence="4" type="ORF">FDT80_11065</name>
</gene>
<keyword evidence="5" id="KW-1185">Reference proteome</keyword>
<dbReference type="InterPro" id="IPR016181">
    <property type="entry name" value="Acyl_CoA_acyltransferase"/>
</dbReference>
<keyword evidence="1 4" id="KW-0808">Transferase</keyword>
<dbReference type="AlphaFoldDB" id="A0A5S3PHI1"/>
<dbReference type="InterPro" id="IPR000182">
    <property type="entry name" value="GNAT_dom"/>
</dbReference>
<dbReference type="PROSITE" id="PS51186">
    <property type="entry name" value="GNAT"/>
    <property type="match status" value="1"/>
</dbReference>
<reference evidence="4 5" key="1">
    <citation type="submission" date="2019-05" db="EMBL/GenBank/DDBJ databases">
        <title>Sulfitobacter sabulilitoris sp. nov., isolated from a marine sand.</title>
        <authorList>
            <person name="Yoon J.-H."/>
        </authorList>
    </citation>
    <scope>NUCLEOTIDE SEQUENCE [LARGE SCALE GENOMIC DNA]</scope>
    <source>
        <strain evidence="4 5">HSMS-29</strain>
    </source>
</reference>
<evidence type="ECO:0000256" key="2">
    <source>
        <dbReference type="ARBA" id="ARBA00023315"/>
    </source>
</evidence>
<comment type="caution">
    <text evidence="4">The sequence shown here is derived from an EMBL/GenBank/DDBJ whole genome shotgun (WGS) entry which is preliminary data.</text>
</comment>
<protein>
    <submittedName>
        <fullName evidence="4">GNAT family N-acetyltransferase</fullName>
    </submittedName>
</protein>
<feature type="domain" description="N-acetyltransferase" evidence="3">
    <location>
        <begin position="106"/>
        <end position="239"/>
    </location>
</feature>
<dbReference type="InterPro" id="IPR050832">
    <property type="entry name" value="Bact_Acetyltransf"/>
</dbReference>
<dbReference type="EMBL" id="VANS01000002">
    <property type="protein sequence ID" value="TMM52791.1"/>
    <property type="molecule type" value="Genomic_DNA"/>
</dbReference>
<evidence type="ECO:0000256" key="1">
    <source>
        <dbReference type="ARBA" id="ARBA00022679"/>
    </source>
</evidence>
<proteinExistence type="predicted"/>
<dbReference type="Gene3D" id="3.40.630.30">
    <property type="match status" value="1"/>
</dbReference>
<dbReference type="SUPFAM" id="SSF55729">
    <property type="entry name" value="Acyl-CoA N-acyltransferases (Nat)"/>
    <property type="match status" value="1"/>
</dbReference>
<evidence type="ECO:0000259" key="3">
    <source>
        <dbReference type="PROSITE" id="PS51186"/>
    </source>
</evidence>
<accession>A0A5S3PHI1</accession>
<dbReference type="Pfam" id="PF00583">
    <property type="entry name" value="Acetyltransf_1"/>
    <property type="match status" value="1"/>
</dbReference>
<dbReference type="RefSeq" id="WP_138662332.1">
    <property type="nucleotide sequence ID" value="NZ_VANS01000002.1"/>
</dbReference>
<evidence type="ECO:0000313" key="4">
    <source>
        <dbReference type="EMBL" id="TMM52791.1"/>
    </source>
</evidence>